<protein>
    <submittedName>
        <fullName evidence="4">FecR domain-containing protein</fullName>
    </submittedName>
</protein>
<feature type="domain" description="Protein FecR C-terminal" evidence="3">
    <location>
        <begin position="247"/>
        <end position="314"/>
    </location>
</feature>
<dbReference type="Pfam" id="PF16344">
    <property type="entry name" value="FecR_C"/>
    <property type="match status" value="1"/>
</dbReference>
<dbReference type="KEGG" id="fuv:JR347_07315"/>
<dbReference type="InterPro" id="IPR012373">
    <property type="entry name" value="Ferrdict_sens_TM"/>
</dbReference>
<evidence type="ECO:0000259" key="2">
    <source>
        <dbReference type="Pfam" id="PF04773"/>
    </source>
</evidence>
<evidence type="ECO:0000313" key="4">
    <source>
        <dbReference type="EMBL" id="QSE98882.1"/>
    </source>
</evidence>
<dbReference type="InterPro" id="IPR006860">
    <property type="entry name" value="FecR"/>
</dbReference>
<dbReference type="PIRSF" id="PIRSF018266">
    <property type="entry name" value="FecR"/>
    <property type="match status" value="1"/>
</dbReference>
<dbReference type="Gene3D" id="2.60.120.1440">
    <property type="match status" value="1"/>
</dbReference>
<dbReference type="RefSeq" id="WP_205723396.1">
    <property type="nucleotide sequence ID" value="NZ_CP070608.1"/>
</dbReference>
<dbReference type="GO" id="GO:0016989">
    <property type="term" value="F:sigma factor antagonist activity"/>
    <property type="evidence" value="ECO:0007669"/>
    <property type="project" value="TreeGrafter"/>
</dbReference>
<evidence type="ECO:0000259" key="3">
    <source>
        <dbReference type="Pfam" id="PF16344"/>
    </source>
</evidence>
<sequence>MPNYELIGKYLSNDCSQEERTFIEQWINESEENAAEFQRIKSIWIAAASKDSSSKARVWYAIQSEMNEPRTFQLKQIWKVAASILLIATIGLSYLYFNSDKTDSFLNDSTTVVHSKSAKKEIILPDGSLITLNKNSSIEYTSNFQSSRNIKLTGEAFFDVVRDENNPFIITTESLKVKVLGTSFDVNARSGKKASVHVKSGIVEVSNLSKSGSIKIEKNEQVVAVNDELVKDKMRNENAYAWNTGIITFNNDQLSDVINTLEETYEVEIELANSYLAQCTLTAKFENKTIDEIISLLKKTYHLSISNQNSKIIINGSSC</sequence>
<dbReference type="Pfam" id="PF04773">
    <property type="entry name" value="FecR"/>
    <property type="match status" value="1"/>
</dbReference>
<reference evidence="4" key="1">
    <citation type="submission" date="2021-02" db="EMBL/GenBank/DDBJ databases">
        <title>Fulvivirga sp. S481 isolated from sea water.</title>
        <authorList>
            <person name="Bae S.S."/>
            <person name="Baek K."/>
        </authorList>
    </citation>
    <scope>NUCLEOTIDE SEQUENCE</scope>
    <source>
        <strain evidence="4">S481</strain>
    </source>
</reference>
<name>A0A974WKJ5_9BACT</name>
<proteinExistence type="predicted"/>
<keyword evidence="1" id="KW-0472">Membrane</keyword>
<gene>
    <name evidence="4" type="ORF">JR347_07315</name>
</gene>
<keyword evidence="5" id="KW-1185">Reference proteome</keyword>
<feature type="domain" description="FecR protein" evidence="2">
    <location>
        <begin position="115"/>
        <end position="204"/>
    </location>
</feature>
<dbReference type="EMBL" id="CP070608">
    <property type="protein sequence ID" value="QSE98882.1"/>
    <property type="molecule type" value="Genomic_DNA"/>
</dbReference>
<dbReference type="InterPro" id="IPR032508">
    <property type="entry name" value="FecR_C"/>
</dbReference>
<dbReference type="PANTHER" id="PTHR30273">
    <property type="entry name" value="PERIPLASMIC SIGNAL SENSOR AND SIGMA FACTOR ACTIVATOR FECR-RELATED"/>
    <property type="match status" value="1"/>
</dbReference>
<dbReference type="PANTHER" id="PTHR30273:SF2">
    <property type="entry name" value="PROTEIN FECR"/>
    <property type="match status" value="1"/>
</dbReference>
<keyword evidence="1" id="KW-1133">Transmembrane helix</keyword>
<evidence type="ECO:0000313" key="5">
    <source>
        <dbReference type="Proteomes" id="UP000662783"/>
    </source>
</evidence>
<keyword evidence="1" id="KW-0812">Transmembrane</keyword>
<dbReference type="Gene3D" id="3.55.50.30">
    <property type="match status" value="1"/>
</dbReference>
<evidence type="ECO:0000256" key="1">
    <source>
        <dbReference type="SAM" id="Phobius"/>
    </source>
</evidence>
<dbReference type="Proteomes" id="UP000662783">
    <property type="component" value="Chromosome"/>
</dbReference>
<feature type="transmembrane region" description="Helical" evidence="1">
    <location>
        <begin position="77"/>
        <end position="97"/>
    </location>
</feature>
<organism evidence="4 5">
    <name type="scientific">Fulvivirga lutea</name>
    <dbReference type="NCBI Taxonomy" id="2810512"/>
    <lineage>
        <taxon>Bacteria</taxon>
        <taxon>Pseudomonadati</taxon>
        <taxon>Bacteroidota</taxon>
        <taxon>Cytophagia</taxon>
        <taxon>Cytophagales</taxon>
        <taxon>Fulvivirgaceae</taxon>
        <taxon>Fulvivirga</taxon>
    </lineage>
</organism>
<accession>A0A974WKJ5</accession>
<dbReference type="AlphaFoldDB" id="A0A974WKJ5"/>